<accession>A0A401X1H7</accession>
<sequence length="111" mass="11837">MSGKMRPGRTMGAMHKTRRNVVMVTADRKRLVMPDPEDFGRELAELASKRGCDESALFNAASAAGGLALAFIVHNGMSRKAADTYTAKMYAAASERWASLDAASDLEGGNA</sequence>
<name>A0A401X1H7_ACEPA</name>
<reference evidence="1 2" key="1">
    <citation type="submission" date="2016-06" db="EMBL/GenBank/DDBJ databases">
        <title>Acetobacter pasteurianus NBRC 3278 whole genome sequencing project.</title>
        <authorList>
            <person name="Matsutani M."/>
            <person name="Shiwa Y."/>
            <person name="Okamoto-Kainuma A."/>
            <person name="Ishikawa M."/>
            <person name="Koizumi Y."/>
            <person name="Yoshikawa H."/>
            <person name="Yakushi T."/>
            <person name="Matsushita K."/>
        </authorList>
    </citation>
    <scope>NUCLEOTIDE SEQUENCE [LARGE SCALE GENOMIC DNA]</scope>
    <source>
        <strain evidence="1 2">NBRC 3278</strain>
    </source>
</reference>
<comment type="caution">
    <text evidence="1">The sequence shown here is derived from an EMBL/GenBank/DDBJ whole genome shotgun (WGS) entry which is preliminary data.</text>
</comment>
<dbReference type="EMBL" id="BDEV01000022">
    <property type="protein sequence ID" value="GCD61703.1"/>
    <property type="molecule type" value="Genomic_DNA"/>
</dbReference>
<evidence type="ECO:0000313" key="2">
    <source>
        <dbReference type="Proteomes" id="UP000287385"/>
    </source>
</evidence>
<dbReference type="Proteomes" id="UP000287385">
    <property type="component" value="Unassembled WGS sequence"/>
</dbReference>
<keyword evidence="2" id="KW-1185">Reference proteome</keyword>
<dbReference type="AlphaFoldDB" id="A0A401X1H7"/>
<evidence type="ECO:0000313" key="1">
    <source>
        <dbReference type="EMBL" id="GCD61703.1"/>
    </source>
</evidence>
<dbReference type="RefSeq" id="WP_124296897.1">
    <property type="nucleotide sequence ID" value="NZ_BDEV01000022.1"/>
</dbReference>
<gene>
    <name evidence="1" type="ORF">NBRC3278_0796</name>
</gene>
<organism evidence="1 2">
    <name type="scientific">Acetobacter pasteurianus NBRC 3278</name>
    <dbReference type="NCBI Taxonomy" id="1226660"/>
    <lineage>
        <taxon>Bacteria</taxon>
        <taxon>Pseudomonadati</taxon>
        <taxon>Pseudomonadota</taxon>
        <taxon>Alphaproteobacteria</taxon>
        <taxon>Acetobacterales</taxon>
        <taxon>Acetobacteraceae</taxon>
        <taxon>Acetobacter</taxon>
    </lineage>
</organism>
<protein>
    <submittedName>
        <fullName evidence="1">Uncharacterized protein</fullName>
    </submittedName>
</protein>
<proteinExistence type="predicted"/>